<keyword evidence="6" id="KW-0694">RNA-binding</keyword>
<keyword evidence="6" id="KW-0699">rRNA-binding</keyword>
<dbReference type="Proteomes" id="UP000594451">
    <property type="component" value="Chromosome"/>
</dbReference>
<keyword evidence="2 5" id="KW-0689">Ribosomal protein</keyword>
<dbReference type="InterPro" id="IPR036394">
    <property type="entry name" value="Ribosomal_uL22_sf"/>
</dbReference>
<keyword evidence="8" id="KW-1185">Reference proteome</keyword>
<dbReference type="GO" id="GO:0019843">
    <property type="term" value="F:rRNA binding"/>
    <property type="evidence" value="ECO:0007669"/>
    <property type="project" value="UniProtKB-KW"/>
</dbReference>
<dbReference type="Gene3D" id="3.90.470.10">
    <property type="entry name" value="Ribosomal protein L22/L17"/>
    <property type="match status" value="1"/>
</dbReference>
<evidence type="ECO:0000313" key="7">
    <source>
        <dbReference type="EMBL" id="QPJ58514.1"/>
    </source>
</evidence>
<gene>
    <name evidence="7" type="ORF">E5P55_00920</name>
</gene>
<dbReference type="GO" id="GO:0005840">
    <property type="term" value="C:ribosome"/>
    <property type="evidence" value="ECO:0007669"/>
    <property type="project" value="UniProtKB-KW"/>
</dbReference>
<dbReference type="GO" id="GO:1990904">
    <property type="term" value="C:ribonucleoprotein complex"/>
    <property type="evidence" value="ECO:0007669"/>
    <property type="project" value="UniProtKB-KW"/>
</dbReference>
<accession>A0A7T0BRH8</accession>
<protein>
    <recommendedName>
        <fullName evidence="4">50S ribosomal protein L22</fullName>
    </recommendedName>
</protein>
<dbReference type="AlphaFoldDB" id="A0A7T0BRH8"/>
<evidence type="ECO:0000256" key="2">
    <source>
        <dbReference type="ARBA" id="ARBA00022980"/>
    </source>
</evidence>
<evidence type="ECO:0000256" key="1">
    <source>
        <dbReference type="ARBA" id="ARBA00009451"/>
    </source>
</evidence>
<comment type="similarity">
    <text evidence="1 5">Belongs to the universal ribosomal protein uL22 family.</text>
</comment>
<reference evidence="7 8" key="1">
    <citation type="journal article" date="2020" name="Sci. Rep.">
        <title>Morphology, ultrastructure, genomics, and phylogeny of Euplotes vanleeuwenhoeki sp. nov. and its ultra-reduced endosymbiont Candidatus Pinguicoccus supinus sp. nov.</title>
        <authorList>
            <person name="Serra V."/>
            <person name="Gammuto L."/>
            <person name="Nitla V."/>
            <person name="Castelli M."/>
            <person name="Lanzoni O."/>
            <person name="Sassera D."/>
            <person name="Bandi C."/>
            <person name="Sandeep B.V."/>
            <person name="Verni F."/>
            <person name="Modeo L."/>
            <person name="Petroni G."/>
        </authorList>
    </citation>
    <scope>NUCLEOTIDE SEQUENCE [LARGE SCALE GENOMIC DNA]</scope>
    <source>
        <strain evidence="7 8">KKR18_Esm</strain>
    </source>
</reference>
<dbReference type="EMBL" id="CP039370">
    <property type="protein sequence ID" value="QPJ58514.1"/>
    <property type="molecule type" value="Genomic_DNA"/>
</dbReference>
<dbReference type="GO" id="GO:0003735">
    <property type="term" value="F:structural constituent of ribosome"/>
    <property type="evidence" value="ECO:0007669"/>
    <property type="project" value="InterPro"/>
</dbReference>
<comment type="subunit">
    <text evidence="6">Part of the 50S ribosomal subunit.</text>
</comment>
<sequence length="115" mass="13891">MLKHFYFKYRYLRTSYKKVKFLSKSLIGLNIVQIKNLLNYFKNKNQFLILKCLKNCFQILKKKYIGLVNNYIYVSNILVQKGPSIKRFKFFSKGLIRPFLRRSSHLVFILSIIKK</sequence>
<evidence type="ECO:0000256" key="5">
    <source>
        <dbReference type="RuleBase" id="RU004005"/>
    </source>
</evidence>
<evidence type="ECO:0000256" key="3">
    <source>
        <dbReference type="ARBA" id="ARBA00023274"/>
    </source>
</evidence>
<dbReference type="SUPFAM" id="SSF54843">
    <property type="entry name" value="Ribosomal protein L22"/>
    <property type="match status" value="1"/>
</dbReference>
<evidence type="ECO:0000256" key="6">
    <source>
        <dbReference type="RuleBase" id="RU004006"/>
    </source>
</evidence>
<keyword evidence="3 5" id="KW-0687">Ribonucleoprotein</keyword>
<dbReference type="KEGG" id="psup:E5P55_00920"/>
<dbReference type="GO" id="GO:0006412">
    <property type="term" value="P:translation"/>
    <property type="evidence" value="ECO:0007669"/>
    <property type="project" value="InterPro"/>
</dbReference>
<dbReference type="Pfam" id="PF00237">
    <property type="entry name" value="Ribosomal_L22"/>
    <property type="match status" value="1"/>
</dbReference>
<proteinExistence type="inferred from homology"/>
<evidence type="ECO:0000313" key="8">
    <source>
        <dbReference type="Proteomes" id="UP000594451"/>
    </source>
</evidence>
<organism evidence="7 8">
    <name type="scientific">Candidatus Pinguicoccus supinus</name>
    <dbReference type="NCBI Taxonomy" id="2529394"/>
    <lineage>
        <taxon>Bacteria</taxon>
        <taxon>Pseudomonadati</taxon>
        <taxon>Verrucomicrobiota</taxon>
        <taxon>Candidatus Pinguicoccus</taxon>
    </lineage>
</organism>
<name>A0A7T0BRH8_9BACT</name>
<evidence type="ECO:0000256" key="4">
    <source>
        <dbReference type="ARBA" id="ARBA00035480"/>
    </source>
</evidence>
<dbReference type="InterPro" id="IPR001063">
    <property type="entry name" value="Ribosomal_uL22"/>
</dbReference>